<evidence type="ECO:0000256" key="1">
    <source>
        <dbReference type="ARBA" id="ARBA00006995"/>
    </source>
</evidence>
<evidence type="ECO:0000313" key="6">
    <source>
        <dbReference type="Proteomes" id="UP000268014"/>
    </source>
</evidence>
<evidence type="ECO:0000313" key="7">
    <source>
        <dbReference type="WBParaSite" id="HPLM_0001510201-mRNA-1"/>
    </source>
</evidence>
<dbReference type="OMA" id="CNQMLCE"/>
<dbReference type="InterPro" id="IPR019734">
    <property type="entry name" value="TPR_rpt"/>
</dbReference>
<reference evidence="7" key="1">
    <citation type="submission" date="2017-02" db="UniProtKB">
        <authorList>
            <consortium name="WormBaseParasite"/>
        </authorList>
    </citation>
    <scope>IDENTIFICATION</scope>
</reference>
<sequence length="175" mass="18887">MTTANDRAVLNHILNPLMPTTDVSNLEAPITADGIEESRALEKEGVLSAEKGNVPESIEKFNKAIEICPVNPSAYNNRAQALRLLGKTDEAVADLNQAISLSKGVGRSACQAFVQRAMIHRLHGDDDSARADFQKAADLGSSFAKMQLVALNPYAAMCNKMLSEVFSNLKQGKTE</sequence>
<dbReference type="SMART" id="SM00028">
    <property type="entry name" value="TPR"/>
    <property type="match status" value="3"/>
</dbReference>
<protein>
    <submittedName>
        <fullName evidence="7">TPR_REGION domain-containing protein</fullName>
    </submittedName>
</protein>
<dbReference type="AlphaFoldDB" id="A0A0N4WU05"/>
<dbReference type="Gene3D" id="1.25.40.10">
    <property type="entry name" value="Tetratricopeptide repeat domain"/>
    <property type="match status" value="1"/>
</dbReference>
<dbReference type="FunFam" id="1.25.40.10:FF:000213">
    <property type="entry name" value="Tetratricopeptide repeat domain 36"/>
    <property type="match status" value="1"/>
</dbReference>
<dbReference type="InterPro" id="IPR011990">
    <property type="entry name" value="TPR-like_helical_dom_sf"/>
</dbReference>
<dbReference type="OrthoDB" id="539634at2759"/>
<dbReference type="PROSITE" id="PS50005">
    <property type="entry name" value="TPR"/>
    <property type="match status" value="1"/>
</dbReference>
<gene>
    <name evidence="5" type="ORF">HPLM_LOCUS15094</name>
</gene>
<accession>A0A0N4WU05</accession>
<dbReference type="Proteomes" id="UP000268014">
    <property type="component" value="Unassembled WGS sequence"/>
</dbReference>
<dbReference type="SUPFAM" id="SSF48452">
    <property type="entry name" value="TPR-like"/>
    <property type="match status" value="1"/>
</dbReference>
<dbReference type="InterPro" id="IPR038906">
    <property type="entry name" value="TTC36"/>
</dbReference>
<evidence type="ECO:0000256" key="4">
    <source>
        <dbReference type="PROSITE-ProRule" id="PRU00339"/>
    </source>
</evidence>
<name>A0A0N4WU05_HAEPC</name>
<dbReference type="PANTHER" id="PTHR21405">
    <property type="entry name" value="CDNA SEQUENCE BC021608"/>
    <property type="match status" value="1"/>
</dbReference>
<organism evidence="7">
    <name type="scientific">Haemonchus placei</name>
    <name type="common">Barber's pole worm</name>
    <dbReference type="NCBI Taxonomy" id="6290"/>
    <lineage>
        <taxon>Eukaryota</taxon>
        <taxon>Metazoa</taxon>
        <taxon>Ecdysozoa</taxon>
        <taxon>Nematoda</taxon>
        <taxon>Chromadorea</taxon>
        <taxon>Rhabditida</taxon>
        <taxon>Rhabditina</taxon>
        <taxon>Rhabditomorpha</taxon>
        <taxon>Strongyloidea</taxon>
        <taxon>Trichostrongylidae</taxon>
        <taxon>Haemonchus</taxon>
    </lineage>
</organism>
<evidence type="ECO:0000313" key="5">
    <source>
        <dbReference type="EMBL" id="VDO55359.1"/>
    </source>
</evidence>
<feature type="repeat" description="TPR" evidence="4">
    <location>
        <begin position="38"/>
        <end position="71"/>
    </location>
</feature>
<dbReference type="EMBL" id="UZAF01018831">
    <property type="protein sequence ID" value="VDO55359.1"/>
    <property type="molecule type" value="Genomic_DNA"/>
</dbReference>
<keyword evidence="3 4" id="KW-0802">TPR repeat</keyword>
<reference evidence="5 6" key="2">
    <citation type="submission" date="2018-11" db="EMBL/GenBank/DDBJ databases">
        <authorList>
            <consortium name="Pathogen Informatics"/>
        </authorList>
    </citation>
    <scope>NUCLEOTIDE SEQUENCE [LARGE SCALE GENOMIC DNA]</scope>
    <source>
        <strain evidence="5 6">MHpl1</strain>
    </source>
</reference>
<proteinExistence type="inferred from homology"/>
<dbReference type="GO" id="GO:0006570">
    <property type="term" value="P:tyrosine metabolic process"/>
    <property type="evidence" value="ECO:0007669"/>
    <property type="project" value="TreeGrafter"/>
</dbReference>
<keyword evidence="6" id="KW-1185">Reference proteome</keyword>
<dbReference type="Pfam" id="PF13414">
    <property type="entry name" value="TPR_11"/>
    <property type="match status" value="1"/>
</dbReference>
<dbReference type="WBParaSite" id="HPLM_0001510201-mRNA-1">
    <property type="protein sequence ID" value="HPLM_0001510201-mRNA-1"/>
    <property type="gene ID" value="HPLM_0001510201"/>
</dbReference>
<dbReference type="PANTHER" id="PTHR21405:SF0">
    <property type="entry name" value="TETRATRICOPEPTIDE REPEAT PROTEIN 36"/>
    <property type="match status" value="1"/>
</dbReference>
<dbReference type="STRING" id="6290.A0A0N4WU05"/>
<keyword evidence="2" id="KW-0677">Repeat</keyword>
<evidence type="ECO:0000256" key="2">
    <source>
        <dbReference type="ARBA" id="ARBA00022737"/>
    </source>
</evidence>
<evidence type="ECO:0000256" key="3">
    <source>
        <dbReference type="ARBA" id="ARBA00022803"/>
    </source>
</evidence>
<comment type="similarity">
    <text evidence="1">Belongs to the TTC36 family.</text>
</comment>